<reference evidence="1 2" key="1">
    <citation type="submission" date="2019-03" db="EMBL/GenBank/DDBJ databases">
        <title>Genomic Encyclopedia of Type Strains, Phase III (KMG-III): the genomes of soil and plant-associated and newly described type strains.</title>
        <authorList>
            <person name="Whitman W."/>
        </authorList>
    </citation>
    <scope>NUCLEOTIDE SEQUENCE [LARGE SCALE GENOMIC DNA]</scope>
    <source>
        <strain evidence="1 2">VKM Ac-2570</strain>
    </source>
</reference>
<name>A0A4R8A7E1_9ACTN</name>
<protein>
    <submittedName>
        <fullName evidence="1">Uncharacterized protein</fullName>
    </submittedName>
</protein>
<accession>A0A4R8A7E1</accession>
<organism evidence="1 2">
    <name type="scientific">Kribbella kalugense</name>
    <dbReference type="NCBI Taxonomy" id="2512221"/>
    <lineage>
        <taxon>Bacteria</taxon>
        <taxon>Bacillati</taxon>
        <taxon>Actinomycetota</taxon>
        <taxon>Actinomycetes</taxon>
        <taxon>Propionibacteriales</taxon>
        <taxon>Kribbellaceae</taxon>
        <taxon>Kribbella</taxon>
    </lineage>
</organism>
<proteinExistence type="predicted"/>
<keyword evidence="2" id="KW-1185">Reference proteome</keyword>
<dbReference type="Proteomes" id="UP000295447">
    <property type="component" value="Unassembled WGS sequence"/>
</dbReference>
<evidence type="ECO:0000313" key="1">
    <source>
        <dbReference type="EMBL" id="TDW24250.1"/>
    </source>
</evidence>
<dbReference type="AlphaFoldDB" id="A0A4R8A7E1"/>
<sequence>MIVAAYSVAAVGHTDAEYDDTLKYINAGA</sequence>
<dbReference type="EMBL" id="SODF01000001">
    <property type="protein sequence ID" value="TDW24250.1"/>
    <property type="molecule type" value="Genomic_DNA"/>
</dbReference>
<comment type="caution">
    <text evidence="1">The sequence shown here is derived from an EMBL/GenBank/DDBJ whole genome shotgun (WGS) entry which is preliminary data.</text>
</comment>
<evidence type="ECO:0000313" key="2">
    <source>
        <dbReference type="Proteomes" id="UP000295447"/>
    </source>
</evidence>
<gene>
    <name evidence="1" type="ORF">EV650_3122</name>
</gene>